<evidence type="ECO:0000256" key="1">
    <source>
        <dbReference type="SAM" id="SignalP"/>
    </source>
</evidence>
<reference evidence="3" key="1">
    <citation type="submission" date="2025-08" db="UniProtKB">
        <authorList>
            <consortium name="RefSeq"/>
        </authorList>
    </citation>
    <scope>IDENTIFICATION</scope>
</reference>
<proteinExistence type="predicted"/>
<protein>
    <submittedName>
        <fullName evidence="3">Uncharacterized protein LOC103360850 isoform X1</fullName>
    </submittedName>
</protein>
<name>A0A9Y4JYP9_9TELE</name>
<dbReference type="RefSeq" id="XP_008284980.1">
    <property type="nucleotide sequence ID" value="XM_008286758.1"/>
</dbReference>
<sequence length="298" mass="33138">MGKVLLLVLLCLQVVLLTTAFTAAHEAALLRDDQDQLQQLSDLIRSLQQVNETEGAESKIRVRRFCGRKRGGCSSFRRPPPTLPSLIKSGPKKPSGVKLCRRGDQCQRQQPADLISRLQRVKETQGAESKIRVRRFCARKRGGCSSLKRPPPTLPSLIKIKSEPEKPSGVKLCRRGDQCELQQPADRRSPLQQVKETEGAELKIRVRRQCATKPGGCGPLKVFLLITAFTCTDAATLVTEDQQQQSQNVLEGITEDDREKTGEIAKRRASHCSWRPGACSLISRMATERPQLTGPKIQ</sequence>
<dbReference type="GeneID" id="103360850"/>
<evidence type="ECO:0000313" key="2">
    <source>
        <dbReference type="Proteomes" id="UP000694891"/>
    </source>
</evidence>
<keyword evidence="2" id="KW-1185">Reference proteome</keyword>
<dbReference type="Proteomes" id="UP000694891">
    <property type="component" value="Unplaced"/>
</dbReference>
<keyword evidence="1" id="KW-0732">Signal</keyword>
<dbReference type="AlphaFoldDB" id="A0A9Y4JYP9"/>
<gene>
    <name evidence="3" type="primary">LOC103360850</name>
</gene>
<feature type="chain" id="PRO_5041384195" evidence="1">
    <location>
        <begin position="21"/>
        <end position="298"/>
    </location>
</feature>
<feature type="signal peptide" evidence="1">
    <location>
        <begin position="1"/>
        <end position="20"/>
    </location>
</feature>
<accession>A0A9Y4JYP9</accession>
<evidence type="ECO:0000313" key="3">
    <source>
        <dbReference type="RefSeq" id="XP_008284980.1"/>
    </source>
</evidence>
<organism evidence="2 3">
    <name type="scientific">Stegastes partitus</name>
    <name type="common">bicolor damselfish</name>
    <dbReference type="NCBI Taxonomy" id="144197"/>
    <lineage>
        <taxon>Eukaryota</taxon>
        <taxon>Metazoa</taxon>
        <taxon>Chordata</taxon>
        <taxon>Craniata</taxon>
        <taxon>Vertebrata</taxon>
        <taxon>Euteleostomi</taxon>
        <taxon>Actinopterygii</taxon>
        <taxon>Neopterygii</taxon>
        <taxon>Teleostei</taxon>
        <taxon>Neoteleostei</taxon>
        <taxon>Acanthomorphata</taxon>
        <taxon>Ovalentaria</taxon>
        <taxon>Pomacentridae</taxon>
        <taxon>Stegastes</taxon>
    </lineage>
</organism>